<dbReference type="InterPro" id="IPR015943">
    <property type="entry name" value="WD40/YVTN_repeat-like_dom_sf"/>
</dbReference>
<evidence type="ECO:0000256" key="1">
    <source>
        <dbReference type="SAM" id="SignalP"/>
    </source>
</evidence>
<dbReference type="InterPro" id="IPR011042">
    <property type="entry name" value="6-blade_b-propeller_TolB-like"/>
</dbReference>
<accession>A0A368JYG0</accession>
<dbReference type="AlphaFoldDB" id="A0A368JYG0"/>
<dbReference type="PANTHER" id="PTHR40274:SF3">
    <property type="entry name" value="VIRGINIAMYCIN B LYASE"/>
    <property type="match status" value="1"/>
</dbReference>
<keyword evidence="1" id="KW-0732">Signal</keyword>
<protein>
    <recommendedName>
        <fullName evidence="4">Gluconolaconase</fullName>
    </recommendedName>
</protein>
<proteinExistence type="predicted"/>
<dbReference type="InterPro" id="IPR051344">
    <property type="entry name" value="Vgb"/>
</dbReference>
<organism evidence="2 3">
    <name type="scientific">Phyllobacterium salinisoli</name>
    <dbReference type="NCBI Taxonomy" id="1899321"/>
    <lineage>
        <taxon>Bacteria</taxon>
        <taxon>Pseudomonadati</taxon>
        <taxon>Pseudomonadota</taxon>
        <taxon>Alphaproteobacteria</taxon>
        <taxon>Hyphomicrobiales</taxon>
        <taxon>Phyllobacteriaceae</taxon>
        <taxon>Phyllobacterium</taxon>
    </lineage>
</organism>
<dbReference type="Gene3D" id="2.130.10.10">
    <property type="entry name" value="YVTN repeat-like/Quinoprotein amine dehydrogenase"/>
    <property type="match status" value="1"/>
</dbReference>
<dbReference type="RefSeq" id="WP_114442162.1">
    <property type="nucleotide sequence ID" value="NZ_QOZG01000009.1"/>
</dbReference>
<gene>
    <name evidence="2" type="ORF">DUT91_19405</name>
</gene>
<evidence type="ECO:0000313" key="3">
    <source>
        <dbReference type="Proteomes" id="UP000253420"/>
    </source>
</evidence>
<dbReference type="Gene3D" id="2.120.10.30">
    <property type="entry name" value="TolB, C-terminal domain"/>
    <property type="match status" value="1"/>
</dbReference>
<dbReference type="OrthoDB" id="30052at2"/>
<keyword evidence="3" id="KW-1185">Reference proteome</keyword>
<dbReference type="PANTHER" id="PTHR40274">
    <property type="entry name" value="VIRGINIAMYCIN B LYASE"/>
    <property type="match status" value="1"/>
</dbReference>
<feature type="chain" id="PRO_5016967726" description="Gluconolaconase" evidence="1">
    <location>
        <begin position="22"/>
        <end position="314"/>
    </location>
</feature>
<evidence type="ECO:0008006" key="4">
    <source>
        <dbReference type="Google" id="ProtNLM"/>
    </source>
</evidence>
<dbReference type="Proteomes" id="UP000253420">
    <property type="component" value="Unassembled WGS sequence"/>
</dbReference>
<dbReference type="EMBL" id="QOZG01000009">
    <property type="protein sequence ID" value="RCS22167.1"/>
    <property type="molecule type" value="Genomic_DNA"/>
</dbReference>
<feature type="signal peptide" evidence="1">
    <location>
        <begin position="1"/>
        <end position="21"/>
    </location>
</feature>
<reference evidence="2 3" key="1">
    <citation type="submission" date="2018-07" db="EMBL/GenBank/DDBJ databases">
        <title>The draft genome of Phyllobacterium salinisoli.</title>
        <authorList>
            <person name="Liu L."/>
            <person name="Li L."/>
            <person name="Zhang X."/>
            <person name="Liang L."/>
        </authorList>
    </citation>
    <scope>NUCLEOTIDE SEQUENCE [LARGE SCALE GENOMIC DNA]</scope>
    <source>
        <strain evidence="2 3">LLAN61</strain>
    </source>
</reference>
<dbReference type="SUPFAM" id="SSF101898">
    <property type="entry name" value="NHL repeat"/>
    <property type="match status" value="1"/>
</dbReference>
<comment type="caution">
    <text evidence="2">The sequence shown here is derived from an EMBL/GenBank/DDBJ whole genome shotgun (WGS) entry which is preliminary data.</text>
</comment>
<name>A0A368JYG0_9HYPH</name>
<evidence type="ECO:0000313" key="2">
    <source>
        <dbReference type="EMBL" id="RCS22167.1"/>
    </source>
</evidence>
<sequence>MIKMLTSLTCAMLLTVGAANANTASDRLERIALPEGGVYPNGITHANDGTLYIGQITQGGVLRRSPDGEWSKLHEGAPDIFAGTSLRLDRERNVLWGASPDFLPAGKPRTPRIFALDANTGEVLQTTPLTVGFTNDIAVEPEGSILITESNGGRLLRLAPGGTEFETVLQDDRLTHESGIGAGGIARAENGTVAIGNFSSGQIYLYENSNLRQLDLPRPIENPDGMRFAPDGSLILLESAVQSGNGRVLRIADPVVAGQRKIEVIAEGLNSPVNLTVAGDGIAYVTESHIRHRMVDGLEDQSPGSFHIVIVPLN</sequence>